<dbReference type="EMBL" id="CABHOD010000007">
    <property type="protein sequence ID" value="VUX63994.1"/>
    <property type="molecule type" value="Genomic_DNA"/>
</dbReference>
<sequence length="105" mass="11977">MFSTVSETFLFLQSNGSNGPIQHLFNTFTATGIADSMSFHDLPKRILRPSNSIRNSTRSSFDMRLDVNSVVWGTLDIFEQTFVFWGILGNSPLYTVRKLTTHHYL</sequence>
<name>A0AAX3IX18_BIFPS</name>
<reference evidence="1 2" key="1">
    <citation type="submission" date="2019-07" db="EMBL/GenBank/DDBJ databases">
        <authorList>
            <person name="Chang H.-W."/>
            <person name="Raman A."/>
            <person name="Venkatesh S."/>
            <person name="Gehrig J."/>
        </authorList>
    </citation>
    <scope>NUCLEOTIDE SEQUENCE [LARGE SCALE GENOMIC DNA]</scope>
    <source>
        <strain evidence="1">Bifidobacterium_pseudocatenulatum_LFYP_29</strain>
    </source>
</reference>
<dbReference type="AlphaFoldDB" id="A0AAX3IX18"/>
<proteinExistence type="predicted"/>
<comment type="caution">
    <text evidence="1">The sequence shown here is derived from an EMBL/GenBank/DDBJ whole genome shotgun (WGS) entry which is preliminary data.</text>
</comment>
<evidence type="ECO:0000313" key="2">
    <source>
        <dbReference type="Proteomes" id="UP000331308"/>
    </source>
</evidence>
<evidence type="ECO:0000313" key="1">
    <source>
        <dbReference type="EMBL" id="VUX63994.1"/>
    </source>
</evidence>
<protein>
    <submittedName>
        <fullName evidence="1">Uncharacterized protein</fullName>
    </submittedName>
</protein>
<accession>A0AAX3IX18</accession>
<gene>
    <name evidence="1" type="ORF">BPLFYP29_01225</name>
</gene>
<organism evidence="1 2">
    <name type="scientific">Bifidobacterium pseudocatenulatum</name>
    <dbReference type="NCBI Taxonomy" id="28026"/>
    <lineage>
        <taxon>Bacteria</taxon>
        <taxon>Bacillati</taxon>
        <taxon>Actinomycetota</taxon>
        <taxon>Actinomycetes</taxon>
        <taxon>Bifidobacteriales</taxon>
        <taxon>Bifidobacteriaceae</taxon>
        <taxon>Bifidobacterium</taxon>
    </lineage>
</organism>
<dbReference type="Proteomes" id="UP000331308">
    <property type="component" value="Unassembled WGS sequence"/>
</dbReference>